<feature type="region of interest" description="Disordered" evidence="1">
    <location>
        <begin position="321"/>
        <end position="354"/>
    </location>
</feature>
<dbReference type="AlphaFoldDB" id="A0A9P4M9Q4"/>
<evidence type="ECO:0000313" key="3">
    <source>
        <dbReference type="Proteomes" id="UP000799772"/>
    </source>
</evidence>
<evidence type="ECO:0000256" key="1">
    <source>
        <dbReference type="SAM" id="MobiDB-lite"/>
    </source>
</evidence>
<dbReference type="Proteomes" id="UP000799772">
    <property type="component" value="Unassembled WGS sequence"/>
</dbReference>
<sequence>MAVSGSLYSASMRLKQFYIRRNKENHPTMAEGITIQAFYNCLRQLEIHLQQQLYRPMQAYMTDLPDVELFNQQRQYHWCARQRTQSLIGQLQARLFSLDSTLSRHPTPKRERKRLQQARWKANKQLQVCVNEEQVISSNLRELEIKMQAQAQAQAQTHFQYSDRVFGSFSSSSNTQWVSSEDSGPVDVQMLDQSWETYPTSETYEWSTPEWQAQPWGADQLPDNMYNANALNFPMSFQYPYETMMLESNANFDAAFGTLEQSASMTNGQTDQDETQPSLQPIPMPGFESFAWDHPSEGPQQWINPRSPSSQRSGHARIESAIISPRTIKRPNQPAPISTVLSPTFPPSGASSANTLRAEAPPFTPMPPATWSCPVSLNVRMSVPAGNDVSAGTAGRGRRYSAAAVDLIQYKIRQSNDRLRAKMGKYEQLHPVCPMALNERTWAQGHKKSYSVPPRFG</sequence>
<protein>
    <submittedName>
        <fullName evidence="2">Uncharacterized protein</fullName>
    </submittedName>
</protein>
<organism evidence="2 3">
    <name type="scientific">Rhizodiscina lignyota</name>
    <dbReference type="NCBI Taxonomy" id="1504668"/>
    <lineage>
        <taxon>Eukaryota</taxon>
        <taxon>Fungi</taxon>
        <taxon>Dikarya</taxon>
        <taxon>Ascomycota</taxon>
        <taxon>Pezizomycotina</taxon>
        <taxon>Dothideomycetes</taxon>
        <taxon>Pleosporomycetidae</taxon>
        <taxon>Aulographales</taxon>
        <taxon>Rhizodiscinaceae</taxon>
        <taxon>Rhizodiscina</taxon>
    </lineage>
</organism>
<proteinExistence type="predicted"/>
<dbReference type="OrthoDB" id="3904016at2759"/>
<accession>A0A9P4M9Q4</accession>
<name>A0A9P4M9Q4_9PEZI</name>
<evidence type="ECO:0000313" key="2">
    <source>
        <dbReference type="EMBL" id="KAF2102941.1"/>
    </source>
</evidence>
<keyword evidence="3" id="KW-1185">Reference proteome</keyword>
<comment type="caution">
    <text evidence="2">The sequence shown here is derived from an EMBL/GenBank/DDBJ whole genome shotgun (WGS) entry which is preliminary data.</text>
</comment>
<gene>
    <name evidence="2" type="ORF">NA57DRAFT_71925</name>
</gene>
<dbReference type="EMBL" id="ML978122">
    <property type="protein sequence ID" value="KAF2102941.1"/>
    <property type="molecule type" value="Genomic_DNA"/>
</dbReference>
<reference evidence="2" key="1">
    <citation type="journal article" date="2020" name="Stud. Mycol.">
        <title>101 Dothideomycetes genomes: a test case for predicting lifestyles and emergence of pathogens.</title>
        <authorList>
            <person name="Haridas S."/>
            <person name="Albert R."/>
            <person name="Binder M."/>
            <person name="Bloem J."/>
            <person name="Labutti K."/>
            <person name="Salamov A."/>
            <person name="Andreopoulos B."/>
            <person name="Baker S."/>
            <person name="Barry K."/>
            <person name="Bills G."/>
            <person name="Bluhm B."/>
            <person name="Cannon C."/>
            <person name="Castanera R."/>
            <person name="Culley D."/>
            <person name="Daum C."/>
            <person name="Ezra D."/>
            <person name="Gonzalez J."/>
            <person name="Henrissat B."/>
            <person name="Kuo A."/>
            <person name="Liang C."/>
            <person name="Lipzen A."/>
            <person name="Lutzoni F."/>
            <person name="Magnuson J."/>
            <person name="Mondo S."/>
            <person name="Nolan M."/>
            <person name="Ohm R."/>
            <person name="Pangilinan J."/>
            <person name="Park H.-J."/>
            <person name="Ramirez L."/>
            <person name="Alfaro M."/>
            <person name="Sun H."/>
            <person name="Tritt A."/>
            <person name="Yoshinaga Y."/>
            <person name="Zwiers L.-H."/>
            <person name="Turgeon B."/>
            <person name="Goodwin S."/>
            <person name="Spatafora J."/>
            <person name="Crous P."/>
            <person name="Grigoriev I."/>
        </authorList>
    </citation>
    <scope>NUCLEOTIDE SEQUENCE</scope>
    <source>
        <strain evidence="2">CBS 133067</strain>
    </source>
</reference>